<evidence type="ECO:0000313" key="4">
    <source>
        <dbReference type="EMBL" id="CAJ1403547.1"/>
    </source>
</evidence>
<keyword evidence="5" id="KW-1185">Reference proteome</keyword>
<feature type="compositionally biased region" description="Low complexity" evidence="2">
    <location>
        <begin position="249"/>
        <end position="261"/>
    </location>
</feature>
<protein>
    <recommendedName>
        <fullName evidence="3">Methyltransferase domain-containing protein</fullName>
    </recommendedName>
</protein>
<dbReference type="GO" id="GO:0016740">
    <property type="term" value="F:transferase activity"/>
    <property type="evidence" value="ECO:0007669"/>
    <property type="project" value="UniProtKB-KW"/>
</dbReference>
<sequence>DSADLEFWRSESWVLLWSGRPLQLPALGSAAHLVRQALLPGSKVDFPQITEICELIAAKPQEGPEAIRLLVAAMRDKDGPFRKKLKALTIANEMLYDESSIVCFREVPNLQLALQGLRTLKDSGLSEYVDENIRMLATEVDKVCFSETGGGARGHASRLRSLGSALKTNLEAAAKNLRRGEESGKPMPQNTFYFDEHHQRWRQRGVADGLSDRPEKPGGFSDATNAAAAAAPANPFGDRPEKSGGFSDATNAAAAAAPANPFGDRPEKPGGFSDATNAAAAAAPANPFGASGELATNAGAACDAPLPDFMAQSSKQGEGERCPLSFRPSDLGGARDQLRSVRHRAPGLLQLRVLRRACACCSAKCAECTEAVIPLSPSKEQSRQRRAWPKCFRRSRREAPTPGTPRFAAAPDASWTTWRLLWACRRRNSVSSEETCAAWGKKPESVLSFGCSVGIELEEALHRFPGARVMGYDLDSGVVEKAKKRLKSRAQVVSDYGQLPAEGFDLVLANNLLYNGMPEGQFQRLLEQLLQLLRPGGILELMVYSQRVKPPSSCLWCEGFQFNSSMAWQVIRERFASERPPERSCGLVTVPSVQGSTLFVYRRPSA</sequence>
<feature type="domain" description="Methyltransferase" evidence="3">
    <location>
        <begin position="446"/>
        <end position="537"/>
    </location>
</feature>
<organism evidence="4 5">
    <name type="scientific">Effrenium voratum</name>
    <dbReference type="NCBI Taxonomy" id="2562239"/>
    <lineage>
        <taxon>Eukaryota</taxon>
        <taxon>Sar</taxon>
        <taxon>Alveolata</taxon>
        <taxon>Dinophyceae</taxon>
        <taxon>Suessiales</taxon>
        <taxon>Symbiodiniaceae</taxon>
        <taxon>Effrenium</taxon>
    </lineage>
</organism>
<keyword evidence="1" id="KW-0808">Transferase</keyword>
<dbReference type="CDD" id="cd02440">
    <property type="entry name" value="AdoMet_MTases"/>
    <property type="match status" value="1"/>
</dbReference>
<name>A0AA36JC85_9DINO</name>
<dbReference type="InterPro" id="IPR041698">
    <property type="entry name" value="Methyltransf_25"/>
</dbReference>
<dbReference type="AlphaFoldDB" id="A0AA36JC85"/>
<gene>
    <name evidence="4" type="ORF">EVOR1521_LOCUS26202</name>
</gene>
<dbReference type="Pfam" id="PF13649">
    <property type="entry name" value="Methyltransf_25"/>
    <property type="match status" value="1"/>
</dbReference>
<evidence type="ECO:0000313" key="5">
    <source>
        <dbReference type="Proteomes" id="UP001178507"/>
    </source>
</evidence>
<feature type="compositionally biased region" description="Low complexity" evidence="2">
    <location>
        <begin position="223"/>
        <end position="235"/>
    </location>
</feature>
<dbReference type="Gene3D" id="3.40.50.150">
    <property type="entry name" value="Vaccinia Virus protein VP39"/>
    <property type="match status" value="1"/>
</dbReference>
<feature type="region of interest" description="Disordered" evidence="2">
    <location>
        <begin position="177"/>
        <end position="275"/>
    </location>
</feature>
<dbReference type="InterPro" id="IPR029063">
    <property type="entry name" value="SAM-dependent_MTases_sf"/>
</dbReference>
<proteinExistence type="predicted"/>
<accession>A0AA36JC85</accession>
<evidence type="ECO:0000259" key="3">
    <source>
        <dbReference type="Pfam" id="PF13649"/>
    </source>
</evidence>
<feature type="non-terminal residue" evidence="4">
    <location>
        <position position="1"/>
    </location>
</feature>
<evidence type="ECO:0000256" key="1">
    <source>
        <dbReference type="ARBA" id="ARBA00022679"/>
    </source>
</evidence>
<dbReference type="PANTHER" id="PTHR43861">
    <property type="entry name" value="TRANS-ACONITATE 2-METHYLTRANSFERASE-RELATED"/>
    <property type="match status" value="1"/>
</dbReference>
<dbReference type="EMBL" id="CAUJNA010003501">
    <property type="protein sequence ID" value="CAJ1403547.1"/>
    <property type="molecule type" value="Genomic_DNA"/>
</dbReference>
<comment type="caution">
    <text evidence="4">The sequence shown here is derived from an EMBL/GenBank/DDBJ whole genome shotgun (WGS) entry which is preliminary data.</text>
</comment>
<dbReference type="Proteomes" id="UP001178507">
    <property type="component" value="Unassembled WGS sequence"/>
</dbReference>
<reference evidence="4" key="1">
    <citation type="submission" date="2023-08" db="EMBL/GenBank/DDBJ databases">
        <authorList>
            <person name="Chen Y."/>
            <person name="Shah S."/>
            <person name="Dougan E. K."/>
            <person name="Thang M."/>
            <person name="Chan C."/>
        </authorList>
    </citation>
    <scope>NUCLEOTIDE SEQUENCE</scope>
</reference>
<evidence type="ECO:0000256" key="2">
    <source>
        <dbReference type="SAM" id="MobiDB-lite"/>
    </source>
</evidence>
<dbReference type="SUPFAM" id="SSF53335">
    <property type="entry name" value="S-adenosyl-L-methionine-dependent methyltransferases"/>
    <property type="match status" value="1"/>
</dbReference>